<organism evidence="7 8">
    <name type="scientific">Brevibacterium yomogidense</name>
    <dbReference type="NCBI Taxonomy" id="946573"/>
    <lineage>
        <taxon>Bacteria</taxon>
        <taxon>Bacillati</taxon>
        <taxon>Actinomycetota</taxon>
        <taxon>Actinomycetes</taxon>
        <taxon>Micrococcales</taxon>
        <taxon>Brevibacteriaceae</taxon>
        <taxon>Brevibacterium</taxon>
    </lineage>
</organism>
<comment type="similarity">
    <text evidence="1 5">Belongs to the acetyltransferase family. RimI subfamily.</text>
</comment>
<keyword evidence="2 5" id="KW-0963">Cytoplasm</keyword>
<dbReference type="PROSITE" id="PS51186">
    <property type="entry name" value="GNAT"/>
    <property type="match status" value="1"/>
</dbReference>
<dbReference type="PANTHER" id="PTHR43420">
    <property type="entry name" value="ACETYLTRANSFERASE"/>
    <property type="match status" value="1"/>
</dbReference>
<evidence type="ECO:0000259" key="6">
    <source>
        <dbReference type="PROSITE" id="PS51186"/>
    </source>
</evidence>
<evidence type="ECO:0000256" key="5">
    <source>
        <dbReference type="RuleBase" id="RU363094"/>
    </source>
</evidence>
<dbReference type="SUPFAM" id="SSF55729">
    <property type="entry name" value="Acyl-CoA N-acyltransferases (Nat)"/>
    <property type="match status" value="1"/>
</dbReference>
<dbReference type="InterPro" id="IPR050680">
    <property type="entry name" value="YpeA/RimI_acetyltransf"/>
</dbReference>
<evidence type="ECO:0000256" key="2">
    <source>
        <dbReference type="ARBA" id="ARBA00022490"/>
    </source>
</evidence>
<dbReference type="GO" id="GO:0008999">
    <property type="term" value="F:protein-N-terminal-alanine acetyltransferase activity"/>
    <property type="evidence" value="ECO:0007669"/>
    <property type="project" value="UniProtKB-EC"/>
</dbReference>
<protein>
    <recommendedName>
        <fullName evidence="5">[Ribosomal protein bS18]-alanine N-acetyltransferase</fullName>
        <ecNumber evidence="5">2.3.1.266</ecNumber>
    </recommendedName>
</protein>
<dbReference type="Pfam" id="PF00583">
    <property type="entry name" value="Acetyltransf_1"/>
    <property type="match status" value="1"/>
</dbReference>
<evidence type="ECO:0000313" key="8">
    <source>
        <dbReference type="Proteomes" id="UP000196581"/>
    </source>
</evidence>
<evidence type="ECO:0000313" key="7">
    <source>
        <dbReference type="EMBL" id="SLM94526.1"/>
    </source>
</evidence>
<dbReference type="Gene3D" id="3.40.630.30">
    <property type="match status" value="1"/>
</dbReference>
<evidence type="ECO:0000256" key="1">
    <source>
        <dbReference type="ARBA" id="ARBA00005395"/>
    </source>
</evidence>
<dbReference type="EMBL" id="FWFF01000005">
    <property type="protein sequence ID" value="SLM94526.1"/>
    <property type="molecule type" value="Genomic_DNA"/>
</dbReference>
<dbReference type="CDD" id="cd04301">
    <property type="entry name" value="NAT_SF"/>
    <property type="match status" value="1"/>
</dbReference>
<dbReference type="RefSeq" id="WP_087005625.1">
    <property type="nucleotide sequence ID" value="NZ_FWFF01000005.1"/>
</dbReference>
<dbReference type="GO" id="GO:0005737">
    <property type="term" value="C:cytoplasm"/>
    <property type="evidence" value="ECO:0007669"/>
    <property type="project" value="UniProtKB-SubCell"/>
</dbReference>
<evidence type="ECO:0000256" key="4">
    <source>
        <dbReference type="ARBA" id="ARBA00023315"/>
    </source>
</evidence>
<keyword evidence="8" id="KW-1185">Reference proteome</keyword>
<sequence>MRWWDIDRVAELDTVLFGPDTWTPEFFWSQLASPVARMTIAVEVGDGLCGYVGVSVAGPQADILTIGTAPSAQGRGLGRRLLSHAADCARDAGAEVLHLDVAADNTAALGLYQSFGFDELGRRPAYYAGADAIVMRAFL</sequence>
<keyword evidence="3 7" id="KW-0808">Transferase</keyword>
<keyword evidence="4 7" id="KW-0012">Acyltransferase</keyword>
<dbReference type="InterPro" id="IPR000182">
    <property type="entry name" value="GNAT_dom"/>
</dbReference>
<gene>
    <name evidence="7" type="ORF">FM105_04175</name>
</gene>
<evidence type="ECO:0000256" key="3">
    <source>
        <dbReference type="ARBA" id="ARBA00022679"/>
    </source>
</evidence>
<dbReference type="InterPro" id="IPR006464">
    <property type="entry name" value="AcTrfase_RimI/Ard1"/>
</dbReference>
<dbReference type="Proteomes" id="UP000196581">
    <property type="component" value="Unassembled WGS sequence"/>
</dbReference>
<comment type="subcellular location">
    <subcellularLocation>
        <location evidence="5">Cytoplasm</location>
    </subcellularLocation>
</comment>
<proteinExistence type="inferred from homology"/>
<dbReference type="EC" id="2.3.1.266" evidence="5"/>
<reference evidence="8" key="1">
    <citation type="submission" date="2017-02" db="EMBL/GenBank/DDBJ databases">
        <authorList>
            <person name="Dridi B."/>
        </authorList>
    </citation>
    <scope>NUCLEOTIDE SEQUENCE [LARGE SCALE GENOMIC DNA]</scope>
    <source>
        <strain evidence="8">B Co 03.10</strain>
    </source>
</reference>
<name>A0A1X6X632_9MICO</name>
<feature type="domain" description="N-acetyltransferase" evidence="6">
    <location>
        <begin position="1"/>
        <end position="139"/>
    </location>
</feature>
<dbReference type="InterPro" id="IPR016181">
    <property type="entry name" value="Acyl_CoA_acyltransferase"/>
</dbReference>
<accession>A0A1X6X632</accession>
<comment type="function">
    <text evidence="5">Acetylates the N-terminal alanine of ribosomal protein bS18.</text>
</comment>
<comment type="catalytic activity">
    <reaction evidence="5">
        <text>N-terminal L-alanyl-[ribosomal protein bS18] + acetyl-CoA = N-terminal N(alpha)-acetyl-L-alanyl-[ribosomal protein bS18] + CoA + H(+)</text>
        <dbReference type="Rhea" id="RHEA:43756"/>
        <dbReference type="Rhea" id="RHEA-COMP:10676"/>
        <dbReference type="Rhea" id="RHEA-COMP:10677"/>
        <dbReference type="ChEBI" id="CHEBI:15378"/>
        <dbReference type="ChEBI" id="CHEBI:57287"/>
        <dbReference type="ChEBI" id="CHEBI:57288"/>
        <dbReference type="ChEBI" id="CHEBI:64718"/>
        <dbReference type="ChEBI" id="CHEBI:83683"/>
        <dbReference type="EC" id="2.3.1.266"/>
    </reaction>
</comment>
<dbReference type="PANTHER" id="PTHR43420:SF51">
    <property type="entry name" value="PEPTIDYL-LYSINE N-ACETYLTRANSFERASE YIAC"/>
    <property type="match status" value="1"/>
</dbReference>
<dbReference type="NCBIfam" id="TIGR01575">
    <property type="entry name" value="rimI"/>
    <property type="match status" value="1"/>
</dbReference>
<dbReference type="AlphaFoldDB" id="A0A1X6X632"/>